<dbReference type="InterPro" id="IPR027417">
    <property type="entry name" value="P-loop_NTPase"/>
</dbReference>
<dbReference type="PhylomeDB" id="A0A0A2JRW4"/>
<proteinExistence type="predicted"/>
<feature type="compositionally biased region" description="Low complexity" evidence="3">
    <location>
        <begin position="7"/>
        <end position="21"/>
    </location>
</feature>
<dbReference type="VEuPathDB" id="FungiDB:PEXP_096620"/>
<accession>A0A0A2JRW4</accession>
<dbReference type="Proteomes" id="UP000030143">
    <property type="component" value="Unassembled WGS sequence"/>
</dbReference>
<dbReference type="GeneID" id="27672775"/>
<dbReference type="GO" id="GO:0005524">
    <property type="term" value="F:ATP binding"/>
    <property type="evidence" value="ECO:0007669"/>
    <property type="project" value="InterPro"/>
</dbReference>
<keyword evidence="2" id="KW-0067">ATP-binding</keyword>
<dbReference type="EMBL" id="JQFZ01000147">
    <property type="protein sequence ID" value="KGO57403.1"/>
    <property type="molecule type" value="Genomic_DNA"/>
</dbReference>
<evidence type="ECO:0000313" key="6">
    <source>
        <dbReference type="Proteomes" id="UP000030143"/>
    </source>
</evidence>
<reference evidence="5 6" key="1">
    <citation type="journal article" date="2015" name="Mol. Plant Microbe Interact.">
        <title>Genome, transcriptome, and functional analyses of Penicillium expansum provide new insights into secondary metabolism and pathogenicity.</title>
        <authorList>
            <person name="Ballester A.R."/>
            <person name="Marcet-Houben M."/>
            <person name="Levin E."/>
            <person name="Sela N."/>
            <person name="Selma-Lazaro C."/>
            <person name="Carmona L."/>
            <person name="Wisniewski M."/>
            <person name="Droby S."/>
            <person name="Gonzalez-Candelas L."/>
            <person name="Gabaldon T."/>
        </authorList>
    </citation>
    <scope>NUCLEOTIDE SEQUENCE [LARGE SCALE GENOMIC DNA]</scope>
    <source>
        <strain evidence="5 6">MD-8</strain>
    </source>
</reference>
<comment type="caution">
    <text evidence="5">The sequence shown here is derived from an EMBL/GenBank/DDBJ whole genome shotgun (WGS) entry which is preliminary data.</text>
</comment>
<keyword evidence="1" id="KW-0547">Nucleotide-binding</keyword>
<protein>
    <submittedName>
        <fullName evidence="5">SNF2-like protein</fullName>
    </submittedName>
</protein>
<dbReference type="RefSeq" id="XP_016599071.1">
    <property type="nucleotide sequence ID" value="XM_016737356.1"/>
</dbReference>
<dbReference type="OrthoDB" id="4368232at2759"/>
<evidence type="ECO:0000313" key="5">
    <source>
        <dbReference type="EMBL" id="KGO57403.1"/>
    </source>
</evidence>
<organism evidence="5 6">
    <name type="scientific">Penicillium expansum</name>
    <name type="common">Blue mold rot fungus</name>
    <dbReference type="NCBI Taxonomy" id="27334"/>
    <lineage>
        <taxon>Eukaryota</taxon>
        <taxon>Fungi</taxon>
        <taxon>Dikarya</taxon>
        <taxon>Ascomycota</taxon>
        <taxon>Pezizomycotina</taxon>
        <taxon>Eurotiomycetes</taxon>
        <taxon>Eurotiomycetidae</taxon>
        <taxon>Eurotiales</taxon>
        <taxon>Aspergillaceae</taxon>
        <taxon>Penicillium</taxon>
    </lineage>
</organism>
<dbReference type="Pfam" id="PF00176">
    <property type="entry name" value="SNF2-rel_dom"/>
    <property type="match status" value="1"/>
</dbReference>
<feature type="compositionally biased region" description="Acidic residues" evidence="3">
    <location>
        <begin position="64"/>
        <end position="73"/>
    </location>
</feature>
<keyword evidence="6" id="KW-1185">Reference proteome</keyword>
<evidence type="ECO:0000256" key="3">
    <source>
        <dbReference type="SAM" id="MobiDB-lite"/>
    </source>
</evidence>
<dbReference type="InterPro" id="IPR038718">
    <property type="entry name" value="SNF2-like_sf"/>
</dbReference>
<dbReference type="Gene3D" id="3.40.50.10810">
    <property type="entry name" value="Tandem AAA-ATPase domain"/>
    <property type="match status" value="1"/>
</dbReference>
<dbReference type="SUPFAM" id="SSF52540">
    <property type="entry name" value="P-loop containing nucleoside triphosphate hydrolases"/>
    <property type="match status" value="1"/>
</dbReference>
<name>A0A0A2JRW4_PENEN</name>
<dbReference type="AlphaFoldDB" id="A0A0A2JRW4"/>
<evidence type="ECO:0000256" key="2">
    <source>
        <dbReference type="ARBA" id="ARBA00022840"/>
    </source>
</evidence>
<evidence type="ECO:0000259" key="4">
    <source>
        <dbReference type="Pfam" id="PF00176"/>
    </source>
</evidence>
<feature type="domain" description="SNF2 N-terminal" evidence="4">
    <location>
        <begin position="156"/>
        <end position="213"/>
    </location>
</feature>
<evidence type="ECO:0000256" key="1">
    <source>
        <dbReference type="ARBA" id="ARBA00022741"/>
    </source>
</evidence>
<dbReference type="STRING" id="27334.A0A0A2JRW4"/>
<feature type="region of interest" description="Disordered" evidence="3">
    <location>
        <begin position="1"/>
        <end position="113"/>
    </location>
</feature>
<dbReference type="HOGENOM" id="CLU_752474_0_0_1"/>
<gene>
    <name evidence="5" type="ORF">PEX2_000780</name>
</gene>
<dbReference type="InterPro" id="IPR000330">
    <property type="entry name" value="SNF2_N"/>
</dbReference>
<sequence length="368" mass="40758">MLRCDSGRSGTPESGTPTSGTIILSKEPTAYQVDEDGNLKNRCSKPTRKEFDPMPLDTTAAEAMVDEDLSEPDDTVKLLPSDESSLTGPPQTPPHDSDQSYDEATSGGARTPPPVVIEAAVSEIGKLQEQEVDPPLTKRSQSQKRRLFRSYLTASFCRIICDEGHRLKTIYSRQHQSVALLNLDSTWCITVTPMWNRALDYCGYLALLWKKKFALPVDSTAKYPPGTDPSPATMTDPLDPYIWWSAYGKLTLEGQPYYLLDPRGLVVLARRGKLSAVNGFLALPVVLRLSSLMREAGNQIIGPNGTTVVIGDDIPRLHVSTVKLRNTRFTQGIHNRVLTFSSSPSMALQVIPQPQMLRRLHRRTIPQS</sequence>